<name>A0ABD1GL95_SALDI</name>
<sequence length="53" mass="5616">MQGDGLVIGEGAGVLLLEELEHAKQKGATIYAEFLGGSFAFDPYHTTDPHARG</sequence>
<accession>A0ABD1GL95</accession>
<dbReference type="EMBL" id="JBEAFC010000008">
    <property type="protein sequence ID" value="KAL1544897.1"/>
    <property type="molecule type" value="Genomic_DNA"/>
</dbReference>
<keyword evidence="3" id="KW-0012">Acyltransferase</keyword>
<dbReference type="InterPro" id="IPR016039">
    <property type="entry name" value="Thiolase-like"/>
</dbReference>
<dbReference type="AlphaFoldDB" id="A0ABD1GL95"/>
<dbReference type="PANTHER" id="PTHR11712">
    <property type="entry name" value="POLYKETIDE SYNTHASE-RELATED"/>
    <property type="match status" value="1"/>
</dbReference>
<keyword evidence="4" id="KW-1185">Reference proteome</keyword>
<organism evidence="3 4">
    <name type="scientific">Salvia divinorum</name>
    <name type="common">Maria pastora</name>
    <name type="synonym">Diviner's sage</name>
    <dbReference type="NCBI Taxonomy" id="28513"/>
    <lineage>
        <taxon>Eukaryota</taxon>
        <taxon>Viridiplantae</taxon>
        <taxon>Streptophyta</taxon>
        <taxon>Embryophyta</taxon>
        <taxon>Tracheophyta</taxon>
        <taxon>Spermatophyta</taxon>
        <taxon>Magnoliopsida</taxon>
        <taxon>eudicotyledons</taxon>
        <taxon>Gunneridae</taxon>
        <taxon>Pentapetalae</taxon>
        <taxon>asterids</taxon>
        <taxon>lamiids</taxon>
        <taxon>Lamiales</taxon>
        <taxon>Lamiaceae</taxon>
        <taxon>Nepetoideae</taxon>
        <taxon>Mentheae</taxon>
        <taxon>Salviinae</taxon>
        <taxon>Salvia</taxon>
        <taxon>Salvia subgen. Calosphace</taxon>
    </lineage>
</organism>
<dbReference type="EC" id="2.3.1.41" evidence="1"/>
<gene>
    <name evidence="3" type="primary">KAS2</name>
    <name evidence="3" type="ORF">AAHA92_21689</name>
</gene>
<proteinExistence type="predicted"/>
<dbReference type="Proteomes" id="UP001567538">
    <property type="component" value="Unassembled WGS sequence"/>
</dbReference>
<dbReference type="SUPFAM" id="SSF53901">
    <property type="entry name" value="Thiolase-like"/>
    <property type="match status" value="1"/>
</dbReference>
<comment type="caution">
    <text evidence="3">The sequence shown here is derived from an EMBL/GenBank/DDBJ whole genome shotgun (WGS) entry which is preliminary data.</text>
</comment>
<evidence type="ECO:0000313" key="3">
    <source>
        <dbReference type="EMBL" id="KAL1544897.1"/>
    </source>
</evidence>
<dbReference type="PANTHER" id="PTHR11712:SF332">
    <property type="entry name" value="3-OXOACYL-[ACYL-CARRIER-PROTEIN] SYNTHASE II, CHLOROPLASTIC"/>
    <property type="match status" value="1"/>
</dbReference>
<dbReference type="InterPro" id="IPR000794">
    <property type="entry name" value="Beta-ketoacyl_synthase"/>
</dbReference>
<keyword evidence="2 3" id="KW-0808">Transferase</keyword>
<protein>
    <recommendedName>
        <fullName evidence="1">beta-ketoacyl-[acyl-carrier-protein] synthase I</fullName>
        <ecNumber evidence="1">2.3.1.41</ecNumber>
    </recommendedName>
</protein>
<reference evidence="3 4" key="1">
    <citation type="submission" date="2024-06" db="EMBL/GenBank/DDBJ databases">
        <title>A chromosome level genome sequence of Diviner's sage (Salvia divinorum).</title>
        <authorList>
            <person name="Ford S.A."/>
            <person name="Ro D.-K."/>
            <person name="Ness R.W."/>
            <person name="Phillips M.A."/>
        </authorList>
    </citation>
    <scope>NUCLEOTIDE SEQUENCE [LARGE SCALE GENOMIC DNA]</scope>
    <source>
        <strain evidence="3">SAF-2024a</strain>
        <tissue evidence="3">Leaf</tissue>
    </source>
</reference>
<dbReference type="GO" id="GO:0004315">
    <property type="term" value="F:3-oxoacyl-[acyl-carrier-protein] synthase activity"/>
    <property type="evidence" value="ECO:0007669"/>
    <property type="project" value="UniProtKB-EC"/>
</dbReference>
<dbReference type="Gene3D" id="3.40.47.10">
    <property type="match status" value="1"/>
</dbReference>
<evidence type="ECO:0000256" key="1">
    <source>
        <dbReference type="ARBA" id="ARBA00013191"/>
    </source>
</evidence>
<evidence type="ECO:0000256" key="2">
    <source>
        <dbReference type="ARBA" id="ARBA00022679"/>
    </source>
</evidence>
<evidence type="ECO:0000313" key="4">
    <source>
        <dbReference type="Proteomes" id="UP001567538"/>
    </source>
</evidence>